<accession>A0ABT8TGU2</accession>
<protein>
    <submittedName>
        <fullName evidence="2">Cupin domain-containing protein</fullName>
    </submittedName>
</protein>
<dbReference type="SUPFAM" id="SSF51182">
    <property type="entry name" value="RmlC-like cupins"/>
    <property type="match status" value="1"/>
</dbReference>
<gene>
    <name evidence="2" type="ORF">QWI16_13650</name>
</gene>
<organism evidence="2 3">
    <name type="scientific">Gilvimarinus algae</name>
    <dbReference type="NCBI Taxonomy" id="3058037"/>
    <lineage>
        <taxon>Bacteria</taxon>
        <taxon>Pseudomonadati</taxon>
        <taxon>Pseudomonadota</taxon>
        <taxon>Gammaproteobacteria</taxon>
        <taxon>Cellvibrionales</taxon>
        <taxon>Cellvibrionaceae</taxon>
        <taxon>Gilvimarinus</taxon>
    </lineage>
</organism>
<sequence>MDVTDVIQLLATHPDGSFLKLSNFNGASFGTCSITGASPGWEMHPDTDEFFYVIEGTVEITLLEDQPRHYVAPAGSSFVVPRGIWHKPAAPMGAKFIYFTPGQSLYSEADDPRIEHKA</sequence>
<dbReference type="InterPro" id="IPR011051">
    <property type="entry name" value="RmlC_Cupin_sf"/>
</dbReference>
<comment type="caution">
    <text evidence="2">The sequence shown here is derived from an EMBL/GenBank/DDBJ whole genome shotgun (WGS) entry which is preliminary data.</text>
</comment>
<evidence type="ECO:0000313" key="3">
    <source>
        <dbReference type="Proteomes" id="UP001168380"/>
    </source>
</evidence>
<dbReference type="EMBL" id="JAULRT010000060">
    <property type="protein sequence ID" value="MDO3383220.1"/>
    <property type="molecule type" value="Genomic_DNA"/>
</dbReference>
<name>A0ABT8TGU2_9GAMM</name>
<keyword evidence="3" id="KW-1185">Reference proteome</keyword>
<dbReference type="Gene3D" id="2.60.120.10">
    <property type="entry name" value="Jelly Rolls"/>
    <property type="match status" value="1"/>
</dbReference>
<dbReference type="InterPro" id="IPR013096">
    <property type="entry name" value="Cupin_2"/>
</dbReference>
<dbReference type="RefSeq" id="WP_302713989.1">
    <property type="nucleotide sequence ID" value="NZ_JAULRT010000060.1"/>
</dbReference>
<dbReference type="InterPro" id="IPR014710">
    <property type="entry name" value="RmlC-like_jellyroll"/>
</dbReference>
<reference evidence="2" key="1">
    <citation type="submission" date="2023-07" db="EMBL/GenBank/DDBJ databases">
        <title>Gilvimarinus algae sp. nov., isolated from the surface of Kelp.</title>
        <authorList>
            <person name="Sun Y.Y."/>
            <person name="Gong Y."/>
            <person name="Du Z.J."/>
        </authorList>
    </citation>
    <scope>NUCLEOTIDE SEQUENCE</scope>
    <source>
        <strain evidence="2">SDUM040014</strain>
    </source>
</reference>
<evidence type="ECO:0000313" key="2">
    <source>
        <dbReference type="EMBL" id="MDO3383220.1"/>
    </source>
</evidence>
<dbReference type="Pfam" id="PF07883">
    <property type="entry name" value="Cupin_2"/>
    <property type="match status" value="1"/>
</dbReference>
<proteinExistence type="predicted"/>
<dbReference type="Proteomes" id="UP001168380">
    <property type="component" value="Unassembled WGS sequence"/>
</dbReference>
<evidence type="ECO:0000259" key="1">
    <source>
        <dbReference type="Pfam" id="PF07883"/>
    </source>
</evidence>
<feature type="domain" description="Cupin type-2" evidence="1">
    <location>
        <begin position="36"/>
        <end position="91"/>
    </location>
</feature>